<dbReference type="Proteomes" id="UP001156441">
    <property type="component" value="Unassembled WGS sequence"/>
</dbReference>
<feature type="region of interest" description="Disordered" evidence="1">
    <location>
        <begin position="122"/>
        <end position="141"/>
    </location>
</feature>
<dbReference type="InterPro" id="IPR036890">
    <property type="entry name" value="HATPase_C_sf"/>
</dbReference>
<reference evidence="2 3" key="1">
    <citation type="submission" date="2021-02" db="EMBL/GenBank/DDBJ databases">
        <title>Actinophytocola xerophila sp. nov., isolated from soil of cotton cropping field.</title>
        <authorList>
            <person name="Huang R."/>
            <person name="Chen X."/>
            <person name="Ge X."/>
            <person name="Liu W."/>
        </authorList>
    </citation>
    <scope>NUCLEOTIDE SEQUENCE [LARGE SCALE GENOMIC DNA]</scope>
    <source>
        <strain evidence="2 3">S1-96</strain>
    </source>
</reference>
<dbReference type="PANTHER" id="PTHR35526">
    <property type="entry name" value="ANTI-SIGMA-F FACTOR RSBW-RELATED"/>
    <property type="match status" value="1"/>
</dbReference>
<name>A0ABT2J747_9PSEU</name>
<protein>
    <submittedName>
        <fullName evidence="2">ATP-binding protein</fullName>
    </submittedName>
</protein>
<dbReference type="RefSeq" id="WP_260191075.1">
    <property type="nucleotide sequence ID" value="NZ_JAFFZE010000010.1"/>
</dbReference>
<accession>A0ABT2J747</accession>
<evidence type="ECO:0000313" key="3">
    <source>
        <dbReference type="Proteomes" id="UP001156441"/>
    </source>
</evidence>
<gene>
    <name evidence="2" type="ORF">JT362_11215</name>
</gene>
<evidence type="ECO:0000256" key="1">
    <source>
        <dbReference type="SAM" id="MobiDB-lite"/>
    </source>
</evidence>
<keyword evidence="2" id="KW-0547">Nucleotide-binding</keyword>
<dbReference type="EMBL" id="JAFFZE010000010">
    <property type="protein sequence ID" value="MCT2583687.1"/>
    <property type="molecule type" value="Genomic_DNA"/>
</dbReference>
<feature type="compositionally biased region" description="Basic residues" evidence="1">
    <location>
        <begin position="131"/>
        <end position="141"/>
    </location>
</feature>
<keyword evidence="3" id="KW-1185">Reference proteome</keyword>
<keyword evidence="2" id="KW-0067">ATP-binding</keyword>
<dbReference type="PANTHER" id="PTHR35526:SF3">
    <property type="entry name" value="ANTI-SIGMA-F FACTOR RSBW"/>
    <property type="match status" value="1"/>
</dbReference>
<dbReference type="SUPFAM" id="SSF55874">
    <property type="entry name" value="ATPase domain of HSP90 chaperone/DNA topoisomerase II/histidine kinase"/>
    <property type="match status" value="1"/>
</dbReference>
<dbReference type="InterPro" id="IPR050267">
    <property type="entry name" value="Anti-sigma-factor_SerPK"/>
</dbReference>
<sequence length="141" mass="15828">MTILIMPTEHEPSLDVVRGWIRGALRDLPLAVRLHTEVVADELVSNARRHGLPPYVLRLDVRDDRRALLVSVDDCAPPRGDWAAGGGLVLVGGLSERWGVESRRQAKTVWAELTFDLPVLDLDPPEQPVPRPRRRGRRARP</sequence>
<evidence type="ECO:0000313" key="2">
    <source>
        <dbReference type="EMBL" id="MCT2583687.1"/>
    </source>
</evidence>
<proteinExistence type="predicted"/>
<organism evidence="2 3">
    <name type="scientific">Actinophytocola gossypii</name>
    <dbReference type="NCBI Taxonomy" id="2812003"/>
    <lineage>
        <taxon>Bacteria</taxon>
        <taxon>Bacillati</taxon>
        <taxon>Actinomycetota</taxon>
        <taxon>Actinomycetes</taxon>
        <taxon>Pseudonocardiales</taxon>
        <taxon>Pseudonocardiaceae</taxon>
    </lineage>
</organism>
<dbReference type="GO" id="GO:0005524">
    <property type="term" value="F:ATP binding"/>
    <property type="evidence" value="ECO:0007669"/>
    <property type="project" value="UniProtKB-KW"/>
</dbReference>
<comment type="caution">
    <text evidence="2">The sequence shown here is derived from an EMBL/GenBank/DDBJ whole genome shotgun (WGS) entry which is preliminary data.</text>
</comment>
<dbReference type="Gene3D" id="3.30.565.10">
    <property type="entry name" value="Histidine kinase-like ATPase, C-terminal domain"/>
    <property type="match status" value="1"/>
</dbReference>